<accession>A0A0K8R8B5</accession>
<dbReference type="AlphaFoldDB" id="A0A0K8R8B5"/>
<dbReference type="EMBL" id="GADI01006418">
    <property type="protein sequence ID" value="JAA67390.1"/>
    <property type="molecule type" value="mRNA"/>
</dbReference>
<dbReference type="PANTHER" id="PTHR31281">
    <property type="entry name" value="PROTEIN FAM219A"/>
    <property type="match status" value="1"/>
</dbReference>
<protein>
    <recommendedName>
        <fullName evidence="4">Protein FAM219A</fullName>
    </recommendedName>
</protein>
<sequence length="200" mass="22128">MEDSGIDSDSKTNGVGGSGKERRLPEDEAPSLKHCEVPPSAAMQQDEETDPKESRTHTPPPEEPVKSAQELAVSKTRALQLQKRLERHIQQSKRIRQQNRIACVDTQPKKALLPRSRLSVPTKGPGPIPLPTGDTEPLVTWESDSEEEFEFLPTSKAAAREITQQLIKDGYDLDLTPDDDDLDLIPPKPLGQRCSCCALM</sequence>
<evidence type="ECO:0000256" key="1">
    <source>
        <dbReference type="ARBA" id="ARBA00010549"/>
    </source>
</evidence>
<evidence type="ECO:0008006" key="4">
    <source>
        <dbReference type="Google" id="ProtNLM"/>
    </source>
</evidence>
<reference evidence="3" key="1">
    <citation type="submission" date="2012-12" db="EMBL/GenBank/DDBJ databases">
        <title>Identification and characterization of a phenylalanine ammonia-lyase gene family in Isatis indigotica Fort.</title>
        <authorList>
            <person name="Liu Q."/>
            <person name="Chen J."/>
            <person name="Zhou X."/>
            <person name="Di P."/>
            <person name="Xiao Y."/>
            <person name="Xuan H."/>
            <person name="Zhang L."/>
            <person name="Chen W."/>
        </authorList>
    </citation>
    <scope>NUCLEOTIDE SEQUENCE</scope>
    <source>
        <tissue evidence="3">Salivary gland</tissue>
    </source>
</reference>
<organism evidence="3">
    <name type="scientific">Ixodes ricinus</name>
    <name type="common">Common tick</name>
    <name type="synonym">Acarus ricinus</name>
    <dbReference type="NCBI Taxonomy" id="34613"/>
    <lineage>
        <taxon>Eukaryota</taxon>
        <taxon>Metazoa</taxon>
        <taxon>Ecdysozoa</taxon>
        <taxon>Arthropoda</taxon>
        <taxon>Chelicerata</taxon>
        <taxon>Arachnida</taxon>
        <taxon>Acari</taxon>
        <taxon>Parasitiformes</taxon>
        <taxon>Ixodida</taxon>
        <taxon>Ixodoidea</taxon>
        <taxon>Ixodidae</taxon>
        <taxon>Ixodinae</taxon>
        <taxon>Ixodes</taxon>
    </lineage>
</organism>
<evidence type="ECO:0000313" key="3">
    <source>
        <dbReference type="EMBL" id="JAA67390.1"/>
    </source>
</evidence>
<feature type="region of interest" description="Disordered" evidence="2">
    <location>
        <begin position="114"/>
        <end position="136"/>
    </location>
</feature>
<proteinExistence type="evidence at transcript level"/>
<feature type="compositionally biased region" description="Basic and acidic residues" evidence="2">
    <location>
        <begin position="19"/>
        <end position="36"/>
    </location>
</feature>
<evidence type="ECO:0000256" key="2">
    <source>
        <dbReference type="SAM" id="MobiDB-lite"/>
    </source>
</evidence>
<feature type="region of interest" description="Disordered" evidence="2">
    <location>
        <begin position="1"/>
        <end position="75"/>
    </location>
</feature>
<dbReference type="Pfam" id="PF15260">
    <property type="entry name" value="FAM219A"/>
    <property type="match status" value="1"/>
</dbReference>
<name>A0A0K8R8B5_IXORI</name>
<dbReference type="PANTHER" id="PTHR31281:SF3">
    <property type="entry name" value="PROTEIN FAM219A"/>
    <property type="match status" value="1"/>
</dbReference>
<dbReference type="InterPro" id="IPR029339">
    <property type="entry name" value="FAM219"/>
</dbReference>
<comment type="similarity">
    <text evidence="1">Belongs to the FAM219 family.</text>
</comment>